<proteinExistence type="predicted"/>
<dbReference type="EMBL" id="JACVXA010000008">
    <property type="protein sequence ID" value="MBE3637354.1"/>
    <property type="molecule type" value="Genomic_DNA"/>
</dbReference>
<feature type="region of interest" description="Disordered" evidence="1">
    <location>
        <begin position="23"/>
        <end position="76"/>
    </location>
</feature>
<feature type="compositionally biased region" description="Low complexity" evidence="1">
    <location>
        <begin position="61"/>
        <end position="70"/>
    </location>
</feature>
<dbReference type="AlphaFoldDB" id="A0A8J6YW70"/>
<evidence type="ECO:0000313" key="2">
    <source>
        <dbReference type="EMBL" id="MBE3637354.1"/>
    </source>
</evidence>
<organism evidence="2 3">
    <name type="scientific">Mangrovicoccus algicola</name>
    <dbReference type="NCBI Taxonomy" id="2771008"/>
    <lineage>
        <taxon>Bacteria</taxon>
        <taxon>Pseudomonadati</taxon>
        <taxon>Pseudomonadota</taxon>
        <taxon>Alphaproteobacteria</taxon>
        <taxon>Rhodobacterales</taxon>
        <taxon>Paracoccaceae</taxon>
        <taxon>Mangrovicoccus</taxon>
    </lineage>
</organism>
<comment type="caution">
    <text evidence="2">The sequence shown here is derived from an EMBL/GenBank/DDBJ whole genome shotgun (WGS) entry which is preliminary data.</text>
</comment>
<reference evidence="2" key="1">
    <citation type="submission" date="2020-09" db="EMBL/GenBank/DDBJ databases">
        <title>A novel bacterium of genus Mangrovicoccus, isolated from South China Sea.</title>
        <authorList>
            <person name="Huang H."/>
            <person name="Mo K."/>
            <person name="Hu Y."/>
        </authorList>
    </citation>
    <scope>NUCLEOTIDE SEQUENCE</scope>
    <source>
        <strain evidence="2">HB182678</strain>
    </source>
</reference>
<keyword evidence="3" id="KW-1185">Reference proteome</keyword>
<protein>
    <submittedName>
        <fullName evidence="2">Uncharacterized protein</fullName>
    </submittedName>
</protein>
<name>A0A8J6YW70_9RHOB</name>
<evidence type="ECO:0000256" key="1">
    <source>
        <dbReference type="SAM" id="MobiDB-lite"/>
    </source>
</evidence>
<evidence type="ECO:0000313" key="3">
    <source>
        <dbReference type="Proteomes" id="UP000609121"/>
    </source>
</evidence>
<sequence>MLKETLFGAIMRAIVFAPADDAGGGSFFTPPADDAGAGAGDDGTPPQGDGGAPEGEGTGDDGTPPSGDGSAPERPEWLLQKYNSVEDQAKAYRDLYGRFSKKTEDLRAEIAAERAEGVPEALDGYAYPEGWEAPGEDVDGALRAWAHENGIKGEAFQSLINDVWAKTMPDPDTELKVLGDNAQERIADVNQWVHKNVEKDHFPVVQGIMTSAAGVAFIESLAGRGAAAGFAPKGGDAGAKPITRESLREMQFDPRYGVDDKYTAEVTAAWDKWGAQQERQR</sequence>
<feature type="compositionally biased region" description="Low complexity" evidence="1">
    <location>
        <begin position="30"/>
        <end position="47"/>
    </location>
</feature>
<dbReference type="RefSeq" id="WP_193179860.1">
    <property type="nucleotide sequence ID" value="NZ_JACVXA010000008.1"/>
</dbReference>
<dbReference type="Proteomes" id="UP000609121">
    <property type="component" value="Unassembled WGS sequence"/>
</dbReference>
<gene>
    <name evidence="2" type="ORF">ICN82_03950</name>
</gene>
<accession>A0A8J6YW70</accession>